<keyword evidence="5" id="KW-0812">Transmembrane</keyword>
<dbReference type="AlphaFoldDB" id="A0A8J6BK88"/>
<dbReference type="InterPro" id="IPR036179">
    <property type="entry name" value="Ig-like_dom_sf"/>
</dbReference>
<dbReference type="EMBL" id="WNTK01001921">
    <property type="protein sequence ID" value="KAG9466669.1"/>
    <property type="molecule type" value="Genomic_DNA"/>
</dbReference>
<keyword evidence="9" id="KW-1185">Reference proteome</keyword>
<sequence>MESAAALLLLLGVFGYCQGLELFEVCSGSNVTFTAEASARPLEINWFNGSSKIVEVEEGKDPFYYTCQGRCIVNLPERTIIVKNVIPADSGTYRAAVLVGGTLQDTNFGLRVDDPVCNVTIRNKTVQNNVTLQCVCSSSGAAPAKYEWYKWDSRNDHLVSDKWSITVHKEEKPQLYKCVAFNGACYSSATFTVPPKEPEPTSRVHIYVLIAILILALIIIGVILLLKKTNILGAQRPKSEDEECKKLTHGKSEESLTPCVRLDFHLIKENASKIDFKKAESHLMKIVSHQPSLCLEKMSVQRGTLKIMDVKEEDYATYTAKVHPPIQNCETFTFRPSELAQNGGAGAHGDQSERVDELVYPVDGELKMQILNAKNAEEITWRKDDDKILTLTCSPDPLLDRLELSRGALRMDLIPGDLGPYCAEVSLSDGSSDQYKFDINVNRKGRETDLTLKISEPSKGKGAALGFDVTFLSVNVREAEKITWKKDDKTLVEWDTTTKDPKYLIQNKVSLDCVSGNLTVKNVEEKDKGKYILVAKGDRTTTEEFSLSVKIQLSDRSALE</sequence>
<comment type="subcellular location">
    <subcellularLocation>
        <location evidence="1">Membrane</location>
    </subcellularLocation>
</comment>
<evidence type="ECO:0000256" key="1">
    <source>
        <dbReference type="ARBA" id="ARBA00004370"/>
    </source>
</evidence>
<evidence type="ECO:0000256" key="4">
    <source>
        <dbReference type="ARBA" id="ARBA00023180"/>
    </source>
</evidence>
<evidence type="ECO:0000256" key="5">
    <source>
        <dbReference type="SAM" id="Phobius"/>
    </source>
</evidence>
<proteinExistence type="predicted"/>
<keyword evidence="3 5" id="KW-0472">Membrane</keyword>
<name>A0A8J6BK88_ELECQ</name>
<protein>
    <recommendedName>
        <fullName evidence="7">Ig-like domain-containing protein</fullName>
    </recommendedName>
</protein>
<keyword evidence="4" id="KW-0325">Glycoprotein</keyword>
<feature type="chain" id="PRO_5035225014" description="Ig-like domain-containing protein" evidence="6">
    <location>
        <begin position="20"/>
        <end position="560"/>
    </location>
</feature>
<dbReference type="InterPro" id="IPR007110">
    <property type="entry name" value="Ig-like_dom"/>
</dbReference>
<reference evidence="8" key="1">
    <citation type="thesis" date="2020" institute="ProQuest LLC" country="789 East Eisenhower Parkway, Ann Arbor, MI, USA">
        <title>Comparative Genomics and Chromosome Evolution.</title>
        <authorList>
            <person name="Mudd A.B."/>
        </authorList>
    </citation>
    <scope>NUCLEOTIDE SEQUENCE</scope>
    <source>
        <strain evidence="8">HN-11 Male</strain>
        <tissue evidence="8">Kidney and liver</tissue>
    </source>
</reference>
<dbReference type="SMART" id="SM00409">
    <property type="entry name" value="IG"/>
    <property type="match status" value="3"/>
</dbReference>
<dbReference type="PROSITE" id="PS50835">
    <property type="entry name" value="IG_LIKE"/>
    <property type="match status" value="1"/>
</dbReference>
<organism evidence="8 9">
    <name type="scientific">Eleutherodactylus coqui</name>
    <name type="common">Puerto Rican coqui</name>
    <dbReference type="NCBI Taxonomy" id="57060"/>
    <lineage>
        <taxon>Eukaryota</taxon>
        <taxon>Metazoa</taxon>
        <taxon>Chordata</taxon>
        <taxon>Craniata</taxon>
        <taxon>Vertebrata</taxon>
        <taxon>Euteleostomi</taxon>
        <taxon>Amphibia</taxon>
        <taxon>Batrachia</taxon>
        <taxon>Anura</taxon>
        <taxon>Neobatrachia</taxon>
        <taxon>Hyloidea</taxon>
        <taxon>Eleutherodactylidae</taxon>
        <taxon>Eleutherodactylinae</taxon>
        <taxon>Eleutherodactylus</taxon>
        <taxon>Eleutherodactylus</taxon>
    </lineage>
</organism>
<evidence type="ECO:0000313" key="9">
    <source>
        <dbReference type="Proteomes" id="UP000770717"/>
    </source>
</evidence>
<feature type="domain" description="Ig-like" evidence="7">
    <location>
        <begin position="115"/>
        <end position="192"/>
    </location>
</feature>
<dbReference type="InterPro" id="IPR013783">
    <property type="entry name" value="Ig-like_fold"/>
</dbReference>
<dbReference type="Gene3D" id="2.60.40.10">
    <property type="entry name" value="Immunoglobulins"/>
    <property type="match status" value="3"/>
</dbReference>
<keyword evidence="5" id="KW-1133">Transmembrane helix</keyword>
<dbReference type="GO" id="GO:0016020">
    <property type="term" value="C:membrane"/>
    <property type="evidence" value="ECO:0007669"/>
    <property type="project" value="UniProtKB-SubCell"/>
</dbReference>
<feature type="signal peptide" evidence="6">
    <location>
        <begin position="1"/>
        <end position="19"/>
    </location>
</feature>
<evidence type="ECO:0000259" key="7">
    <source>
        <dbReference type="PROSITE" id="PS50835"/>
    </source>
</evidence>
<evidence type="ECO:0000256" key="6">
    <source>
        <dbReference type="SAM" id="SignalP"/>
    </source>
</evidence>
<comment type="caution">
    <text evidence="8">The sequence shown here is derived from an EMBL/GenBank/DDBJ whole genome shotgun (WGS) entry which is preliminary data.</text>
</comment>
<gene>
    <name evidence="8" type="ORF">GDO78_016303</name>
</gene>
<dbReference type="PANTHER" id="PTHR12080">
    <property type="entry name" value="SIGNALING LYMPHOCYTIC ACTIVATION MOLECULE"/>
    <property type="match status" value="1"/>
</dbReference>
<accession>A0A8J6BK88</accession>
<evidence type="ECO:0000313" key="8">
    <source>
        <dbReference type="EMBL" id="KAG9466669.1"/>
    </source>
</evidence>
<dbReference type="Proteomes" id="UP000770717">
    <property type="component" value="Unassembled WGS sequence"/>
</dbReference>
<dbReference type="InterPro" id="IPR015631">
    <property type="entry name" value="CD2/SLAM_rcpt"/>
</dbReference>
<evidence type="ECO:0000256" key="2">
    <source>
        <dbReference type="ARBA" id="ARBA00022729"/>
    </source>
</evidence>
<evidence type="ECO:0000256" key="3">
    <source>
        <dbReference type="ARBA" id="ARBA00023136"/>
    </source>
</evidence>
<keyword evidence="2 6" id="KW-0732">Signal</keyword>
<dbReference type="OrthoDB" id="9427418at2759"/>
<dbReference type="PANTHER" id="PTHR12080:SF48">
    <property type="entry name" value="IMMUNOGLOBULIN SUBTYPE DOMAIN-CONTAINING PROTEIN"/>
    <property type="match status" value="1"/>
</dbReference>
<dbReference type="InterPro" id="IPR003599">
    <property type="entry name" value="Ig_sub"/>
</dbReference>
<dbReference type="SUPFAM" id="SSF48726">
    <property type="entry name" value="Immunoglobulin"/>
    <property type="match status" value="2"/>
</dbReference>
<feature type="transmembrane region" description="Helical" evidence="5">
    <location>
        <begin position="204"/>
        <end position="226"/>
    </location>
</feature>